<dbReference type="AlphaFoldDB" id="A0A0X3XBH5"/>
<evidence type="ECO:0000256" key="1">
    <source>
        <dbReference type="SAM" id="MobiDB-lite"/>
    </source>
</evidence>
<reference evidence="4" key="1">
    <citation type="submission" date="2015-10" db="EMBL/GenBank/DDBJ databases">
        <authorList>
            <person name="Ju K.-S."/>
            <person name="Doroghazi J.R."/>
            <person name="Metcalf W.W."/>
        </authorList>
    </citation>
    <scope>NUCLEOTIDE SEQUENCE [LARGE SCALE GENOMIC DNA]</scope>
    <source>
        <strain evidence="4">NRRL F-8817</strain>
    </source>
</reference>
<name>A0A0X3XBH5_STRVO</name>
<evidence type="ECO:0000313" key="4">
    <source>
        <dbReference type="Proteomes" id="UP000053413"/>
    </source>
</evidence>
<feature type="domain" description="HTH marR-type" evidence="2">
    <location>
        <begin position="266"/>
        <end position="315"/>
    </location>
</feature>
<dbReference type="CDD" id="cd00090">
    <property type="entry name" value="HTH_ARSR"/>
    <property type="match status" value="1"/>
</dbReference>
<dbReference type="InterPro" id="IPR051011">
    <property type="entry name" value="Metal_resp_trans_reg"/>
</dbReference>
<dbReference type="OrthoDB" id="3808065at2"/>
<feature type="region of interest" description="Disordered" evidence="1">
    <location>
        <begin position="232"/>
        <end position="251"/>
    </location>
</feature>
<dbReference type="PANTHER" id="PTHR43132:SF8">
    <property type="entry name" value="HTH-TYPE TRANSCRIPTIONAL REGULATOR KMTR"/>
    <property type="match status" value="1"/>
</dbReference>
<evidence type="ECO:0000259" key="2">
    <source>
        <dbReference type="Pfam" id="PF12802"/>
    </source>
</evidence>
<dbReference type="InterPro" id="IPR011991">
    <property type="entry name" value="ArsR-like_HTH"/>
</dbReference>
<accession>A0A0X3XBH5</accession>
<dbReference type="Proteomes" id="UP000053413">
    <property type="component" value="Unassembled WGS sequence"/>
</dbReference>
<dbReference type="SUPFAM" id="SSF46785">
    <property type="entry name" value="Winged helix' DNA-binding domain"/>
    <property type="match status" value="1"/>
</dbReference>
<dbReference type="InterPro" id="IPR036390">
    <property type="entry name" value="WH_DNA-bd_sf"/>
</dbReference>
<dbReference type="GO" id="GO:0003700">
    <property type="term" value="F:DNA-binding transcription factor activity"/>
    <property type="evidence" value="ECO:0007669"/>
    <property type="project" value="InterPro"/>
</dbReference>
<dbReference type="EMBL" id="LLZJ01000017">
    <property type="protein sequence ID" value="KUL66448.1"/>
    <property type="molecule type" value="Genomic_DNA"/>
</dbReference>
<dbReference type="Gene3D" id="1.10.10.10">
    <property type="entry name" value="Winged helix-like DNA-binding domain superfamily/Winged helix DNA-binding domain"/>
    <property type="match status" value="1"/>
</dbReference>
<protein>
    <submittedName>
        <fullName evidence="3">ArsR family transcriptional regulator</fullName>
    </submittedName>
</protein>
<dbReference type="InterPro" id="IPR036388">
    <property type="entry name" value="WH-like_DNA-bd_sf"/>
</dbReference>
<dbReference type="Pfam" id="PF12802">
    <property type="entry name" value="MarR_2"/>
    <property type="match status" value="1"/>
</dbReference>
<organism evidence="3 4">
    <name type="scientific">Streptomyces violaceusniger</name>
    <dbReference type="NCBI Taxonomy" id="68280"/>
    <lineage>
        <taxon>Bacteria</taxon>
        <taxon>Bacillati</taxon>
        <taxon>Actinomycetota</taxon>
        <taxon>Actinomycetes</taxon>
        <taxon>Kitasatosporales</taxon>
        <taxon>Streptomycetaceae</taxon>
        <taxon>Streptomyces</taxon>
        <taxon>Streptomyces violaceusniger group</taxon>
    </lineage>
</organism>
<comment type="caution">
    <text evidence="3">The sequence shown here is derived from an EMBL/GenBank/DDBJ whole genome shotgun (WGS) entry which is preliminary data.</text>
</comment>
<dbReference type="InterPro" id="IPR000835">
    <property type="entry name" value="HTH_MarR-typ"/>
</dbReference>
<proteinExistence type="predicted"/>
<evidence type="ECO:0000313" key="3">
    <source>
        <dbReference type="EMBL" id="KUL66448.1"/>
    </source>
</evidence>
<sequence length="339" mass="36841">MVYRLHFTLEDLARTRVAQPPPLMELGAAVRNLQTRSRPLRFQAWRHAAHARLDPEARMVLDLIPPGGWAPTFLTSAGIGNPQELLERVRATPRSQIRKDLAHVAEWQPLPPWAHHLADDSDLLRQLCDSLNHVYEVLLSPHWGHITGEAAADRGKRMRQVLAGGMDHLLASLHPGRIRWNPPVLEMAMASGFDGDLHLDGRGLMLVPSVFGAEAPAIDIDAEPQPVLRYAISHDQPSDPPSLSVLPAHSPPPGARSPLALLLGQTRAAVLHTIAEHPGCSTKELAALVGIAPPSASEHATTLRAAQLIRTVRHRNTALHSPTTLGIALLNTPPSTAQV</sequence>
<gene>
    <name evidence="3" type="ORF">ADL28_03760</name>
</gene>
<dbReference type="PANTHER" id="PTHR43132">
    <property type="entry name" value="ARSENICAL RESISTANCE OPERON REPRESSOR ARSR-RELATED"/>
    <property type="match status" value="1"/>
</dbReference>